<accession>A0A1Q9C653</accession>
<feature type="domain" description="Glycosyl transferase family 28 C-terminal" evidence="3">
    <location>
        <begin position="846"/>
        <end position="912"/>
    </location>
</feature>
<dbReference type="GO" id="GO:0008194">
    <property type="term" value="F:UDP-glycosyltransferase activity"/>
    <property type="evidence" value="ECO:0007669"/>
    <property type="project" value="InterPro"/>
</dbReference>
<dbReference type="EMBL" id="LSRX01001618">
    <property type="protein sequence ID" value="OLP78401.1"/>
    <property type="molecule type" value="Genomic_DNA"/>
</dbReference>
<feature type="compositionally biased region" description="Gly residues" evidence="2">
    <location>
        <begin position="366"/>
        <end position="375"/>
    </location>
</feature>
<evidence type="ECO:0000313" key="4">
    <source>
        <dbReference type="EMBL" id="OLP78401.1"/>
    </source>
</evidence>
<dbReference type="OrthoDB" id="5835829at2759"/>
<dbReference type="InterPro" id="IPR002213">
    <property type="entry name" value="UDP_glucos_trans"/>
</dbReference>
<organism evidence="4 5">
    <name type="scientific">Symbiodinium microadriaticum</name>
    <name type="common">Dinoflagellate</name>
    <name type="synonym">Zooxanthella microadriatica</name>
    <dbReference type="NCBI Taxonomy" id="2951"/>
    <lineage>
        <taxon>Eukaryota</taxon>
        <taxon>Sar</taxon>
        <taxon>Alveolata</taxon>
        <taxon>Dinophyceae</taxon>
        <taxon>Suessiales</taxon>
        <taxon>Symbiodiniaceae</taxon>
        <taxon>Symbiodinium</taxon>
    </lineage>
</organism>
<dbReference type="CDD" id="cd03784">
    <property type="entry name" value="GT1_Gtf-like"/>
    <property type="match status" value="1"/>
</dbReference>
<feature type="region of interest" description="Disordered" evidence="2">
    <location>
        <begin position="474"/>
        <end position="494"/>
    </location>
</feature>
<dbReference type="InterPro" id="IPR007235">
    <property type="entry name" value="Glyco_trans_28_C"/>
</dbReference>
<evidence type="ECO:0000313" key="5">
    <source>
        <dbReference type="Proteomes" id="UP000186817"/>
    </source>
</evidence>
<dbReference type="GO" id="GO:0016758">
    <property type="term" value="F:hexosyltransferase activity"/>
    <property type="evidence" value="ECO:0007669"/>
    <property type="project" value="InterPro"/>
</dbReference>
<dbReference type="InterPro" id="IPR050426">
    <property type="entry name" value="Glycosyltransferase_28"/>
</dbReference>
<dbReference type="Proteomes" id="UP000186817">
    <property type="component" value="Unassembled WGS sequence"/>
</dbReference>
<reference evidence="4 5" key="1">
    <citation type="submission" date="2016-02" db="EMBL/GenBank/DDBJ databases">
        <title>Genome analysis of coral dinoflagellate symbionts highlights evolutionary adaptations to a symbiotic lifestyle.</title>
        <authorList>
            <person name="Aranda M."/>
            <person name="Li Y."/>
            <person name="Liew Y.J."/>
            <person name="Baumgarten S."/>
            <person name="Simakov O."/>
            <person name="Wilson M."/>
            <person name="Piel J."/>
            <person name="Ashoor H."/>
            <person name="Bougouffa S."/>
            <person name="Bajic V.B."/>
            <person name="Ryu T."/>
            <person name="Ravasi T."/>
            <person name="Bayer T."/>
            <person name="Micklem G."/>
            <person name="Kim H."/>
            <person name="Bhak J."/>
            <person name="Lajeunesse T.C."/>
            <person name="Voolstra C.R."/>
        </authorList>
    </citation>
    <scope>NUCLEOTIDE SEQUENCE [LARGE SCALE GENOMIC DNA]</scope>
    <source>
        <strain evidence="4 5">CCMP2467</strain>
    </source>
</reference>
<dbReference type="Pfam" id="PF04101">
    <property type="entry name" value="Glyco_tran_28_C"/>
    <property type="match status" value="1"/>
</dbReference>
<dbReference type="Gene3D" id="3.40.50.2000">
    <property type="entry name" value="Glycogen Phosphorylase B"/>
    <property type="match status" value="2"/>
</dbReference>
<proteinExistence type="predicted"/>
<feature type="region of interest" description="Disordered" evidence="2">
    <location>
        <begin position="361"/>
        <end position="453"/>
    </location>
</feature>
<keyword evidence="5" id="KW-1185">Reference proteome</keyword>
<dbReference type="PANTHER" id="PTHR48050">
    <property type="entry name" value="STEROL 3-BETA-GLUCOSYLTRANSFERASE"/>
    <property type="match status" value="1"/>
</dbReference>
<protein>
    <submittedName>
        <fullName evidence="4">Sterol 3-beta-glucosyltransferase</fullName>
    </submittedName>
</protein>
<comment type="caution">
    <text evidence="4">The sequence shown here is derived from an EMBL/GenBank/DDBJ whole genome shotgun (WGS) entry which is preliminary data.</text>
</comment>
<dbReference type="AlphaFoldDB" id="A0A1Q9C653"/>
<dbReference type="PANTHER" id="PTHR48050:SF13">
    <property type="entry name" value="STEROL 3-BETA-GLUCOSYLTRANSFERASE UGT80A2"/>
    <property type="match status" value="1"/>
</dbReference>
<sequence>METFESVWLPRILRMLSGPAALKALRSCRSLKRLWPQCLQAGEGFWILEELETVTLEKLLERDADLCNCFLWARSDMKNHKMSYSSFKGKVEIYTNMPTRESQKADSHLEQESKPGLIVRSLSESFAAMNGNESLELTRRRLAFPRTMSQKLPELFAGALTVVGEESPALLAMGLCGWEVSKTSEKSPTDGRWLHFCFHRPKPKVPLAVFHLSGEFFLPGGDGIGEVCLGYVSTDLDYVVSMREFSEYPASRHLASKVITKWEEGQGLLHSWGYLPASWFDGRLESSTRRKRSATKVMIYDKWQRMPHKCAEYGGRLRKVEVPTADMASSSDPGEECRVLRDVSHLSQRRVAPPTAVNGRGAVLTVGGGDPGIGVGPKPPSSRYGGTVRPPPAAPEVPNARPHQRGPEGISWKIEAGQGGRSRREMVRDKREEEREGATTGSEEEGGAPLPPEEAEACDIDARLQIWNILQVEETSTSEHSSTSKRKAPHGAVEGAMEPRRLKVLVWFVGSRGDVLPGVELCRALNDRGHEAAMGVTPGPEECIRAYGVRCITLGATPFKLRDDTSIMSEEEVAIFRRSMNPREYLELEKKYSVSWNLDDSLPDALRACRDLMQQERFDAIVCSVITAAASVRLLKMFPHLCIIRTAYSFASFAPPTRAFPPAGYTDSPHCYGVFNKLKHYHFLFFRFLPFILNASHAKREQERVREIEGVNHDNGIGLLSQIAEVPELGLWSKELQPPPSDFPASHTVTGCIFTPKLEDWKPSEALDAFMQRRDAQGRKPAVITFGSMMSMGIEKVQDSTLQALQKMGMNVVNFVSKAPKKKDNSEFTFTVSSAGEEAGAGVFELDYAPFDWLLPLASVVICHGGAGTTFRSLWAGVPVVVCPVISPLVADQYGHGEFLERKALGSMIEPTLPSVEECQVAIERALGCTKKCMETGLRMQKEDGAAEAAAAVERSVLQFKAKPAESRSGCCVS</sequence>
<feature type="compositionally biased region" description="Basic and acidic residues" evidence="2">
    <location>
        <begin position="422"/>
        <end position="437"/>
    </location>
</feature>
<gene>
    <name evidence="4" type="primary">atg26</name>
    <name evidence="4" type="ORF">AK812_SmicGene41428</name>
</gene>
<evidence type="ECO:0000256" key="2">
    <source>
        <dbReference type="SAM" id="MobiDB-lite"/>
    </source>
</evidence>
<evidence type="ECO:0000256" key="1">
    <source>
        <dbReference type="ARBA" id="ARBA00022679"/>
    </source>
</evidence>
<keyword evidence="1 4" id="KW-0808">Transferase</keyword>
<evidence type="ECO:0000259" key="3">
    <source>
        <dbReference type="Pfam" id="PF04101"/>
    </source>
</evidence>
<name>A0A1Q9C653_SYMMI</name>
<dbReference type="SUPFAM" id="SSF53756">
    <property type="entry name" value="UDP-Glycosyltransferase/glycogen phosphorylase"/>
    <property type="match status" value="1"/>
</dbReference>